<feature type="domain" description="Glycosyltransferase 2-like" evidence="1">
    <location>
        <begin position="6"/>
        <end position="134"/>
    </location>
</feature>
<dbReference type="Pfam" id="PF00535">
    <property type="entry name" value="Glycos_transf_2"/>
    <property type="match status" value="1"/>
</dbReference>
<dbReference type="PANTHER" id="PTHR22916:SF3">
    <property type="entry name" value="UDP-GLCNAC:BETAGAL BETA-1,3-N-ACETYLGLUCOSAMINYLTRANSFERASE-LIKE PROTEIN 1"/>
    <property type="match status" value="1"/>
</dbReference>
<dbReference type="InterPro" id="IPR001173">
    <property type="entry name" value="Glyco_trans_2-like"/>
</dbReference>
<protein>
    <submittedName>
        <fullName evidence="2">Glycosyl transferase family 2</fullName>
    </submittedName>
    <submittedName>
        <fullName evidence="3">Glycosyltransferase</fullName>
    </submittedName>
</protein>
<keyword evidence="2" id="KW-0808">Transferase</keyword>
<evidence type="ECO:0000313" key="5">
    <source>
        <dbReference type="Proteomes" id="UP000303847"/>
    </source>
</evidence>
<proteinExistence type="predicted"/>
<sequence>MCPLVSIYISTYNRAPKLSRAINSVINQDYKNIEIIICDDCSNDNTLDVVKKLASEDSRIKYLRTDKNNGPSAARNLGIFSARGEYITGLDDDDEFTTDRISYFITNWNEDFSFVYCNFIESYEDKECSYYPDNNNIEKIETSELLFNNIASNQIFTKTERMRAVGGFDEKCRTIEDWDLWLRLADKYGKGIRLPKLTYVMHHDRNSSYRVSKSYPFHLAYREFVYRNQKIYENYMKERFYSFIKYLDLLALKENNKKTCFDKLHQSFLKKKLKYKNIKI</sequence>
<accession>A0A2U1UNS0</accession>
<evidence type="ECO:0000259" key="1">
    <source>
        <dbReference type="Pfam" id="PF00535"/>
    </source>
</evidence>
<reference evidence="3 5" key="2">
    <citation type="submission" date="2018-11" db="EMBL/GenBank/DDBJ databases">
        <title>Genome sequences of Brenneria nigrifluens and Brenneria rubrifaciens.</title>
        <authorList>
            <person name="Poret-Peterson A.T."/>
            <person name="McClean A.E."/>
            <person name="Kluepfel D.A."/>
        </authorList>
    </citation>
    <scope>NUCLEOTIDE SEQUENCE [LARGE SCALE GENOMIC DNA]</scope>
    <source>
        <strain evidence="3 5">ATCC 13028</strain>
    </source>
</reference>
<dbReference type="PANTHER" id="PTHR22916">
    <property type="entry name" value="GLYCOSYLTRANSFERASE"/>
    <property type="match status" value="1"/>
</dbReference>
<dbReference type="Proteomes" id="UP000303847">
    <property type="component" value="Chromosome"/>
</dbReference>
<name>A0A2U1UNS0_9GAMM</name>
<dbReference type="InterPro" id="IPR029044">
    <property type="entry name" value="Nucleotide-diphossugar_trans"/>
</dbReference>
<evidence type="ECO:0000313" key="4">
    <source>
        <dbReference type="Proteomes" id="UP000295985"/>
    </source>
</evidence>
<dbReference type="EMBL" id="QDKK01000026">
    <property type="protein sequence ID" value="PWC23264.1"/>
    <property type="molecule type" value="Genomic_DNA"/>
</dbReference>
<organism evidence="2 4">
    <name type="scientific">Brenneria nigrifluens DSM 30175 = ATCC 13028</name>
    <dbReference type="NCBI Taxonomy" id="1121120"/>
    <lineage>
        <taxon>Bacteria</taxon>
        <taxon>Pseudomonadati</taxon>
        <taxon>Pseudomonadota</taxon>
        <taxon>Gammaproteobacteria</taxon>
        <taxon>Enterobacterales</taxon>
        <taxon>Pectobacteriaceae</taxon>
        <taxon>Brenneria</taxon>
    </lineage>
</organism>
<reference evidence="2 4" key="1">
    <citation type="submission" date="2018-04" db="EMBL/GenBank/DDBJ databases">
        <title>Brenneria corticis sp.nov.</title>
        <authorList>
            <person name="Li Y."/>
        </authorList>
    </citation>
    <scope>NUCLEOTIDE SEQUENCE [LARGE SCALE GENOMIC DNA]</scope>
    <source>
        <strain evidence="2 4">LMG 2694</strain>
    </source>
</reference>
<gene>
    <name evidence="2" type="ORF">DDT54_15605</name>
    <name evidence="3" type="ORF">EH206_00915</name>
</gene>
<dbReference type="GO" id="GO:0016758">
    <property type="term" value="F:hexosyltransferase activity"/>
    <property type="evidence" value="ECO:0007669"/>
    <property type="project" value="UniProtKB-ARBA"/>
</dbReference>
<dbReference type="RefSeq" id="WP_009110959.1">
    <property type="nucleotide sequence ID" value="NZ_CP034036.1"/>
</dbReference>
<dbReference type="Gene3D" id="3.90.550.10">
    <property type="entry name" value="Spore Coat Polysaccharide Biosynthesis Protein SpsA, Chain A"/>
    <property type="match status" value="1"/>
</dbReference>
<dbReference type="OrthoDB" id="9801954at2"/>
<dbReference type="EMBL" id="CP034036">
    <property type="protein sequence ID" value="QCR02903.1"/>
    <property type="molecule type" value="Genomic_DNA"/>
</dbReference>
<dbReference type="SUPFAM" id="SSF53448">
    <property type="entry name" value="Nucleotide-diphospho-sugar transferases"/>
    <property type="match status" value="1"/>
</dbReference>
<dbReference type="AlphaFoldDB" id="A0A2U1UNS0"/>
<evidence type="ECO:0000313" key="3">
    <source>
        <dbReference type="EMBL" id="QCR02903.1"/>
    </source>
</evidence>
<dbReference type="Proteomes" id="UP000295985">
    <property type="component" value="Unassembled WGS sequence"/>
</dbReference>
<evidence type="ECO:0000313" key="2">
    <source>
        <dbReference type="EMBL" id="PWC23264.1"/>
    </source>
</evidence>
<keyword evidence="5" id="KW-1185">Reference proteome</keyword>